<feature type="transmembrane region" description="Helical" evidence="8">
    <location>
        <begin position="162"/>
        <end position="184"/>
    </location>
</feature>
<evidence type="ECO:0000256" key="1">
    <source>
        <dbReference type="ARBA" id="ARBA00004141"/>
    </source>
</evidence>
<evidence type="ECO:0000256" key="7">
    <source>
        <dbReference type="ARBA" id="ARBA00023235"/>
    </source>
</evidence>
<dbReference type="AlphaFoldDB" id="A0A1Y1SDL4"/>
<dbReference type="STRING" id="1317117.ATO7_08607"/>
<dbReference type="OrthoDB" id="326714at2"/>
<evidence type="ECO:0000256" key="6">
    <source>
        <dbReference type="ARBA" id="ARBA00023136"/>
    </source>
</evidence>
<evidence type="ECO:0000256" key="4">
    <source>
        <dbReference type="ARBA" id="ARBA00022746"/>
    </source>
</evidence>
<protein>
    <recommendedName>
        <fullName evidence="9">Lycopene cyclase domain-containing protein</fullName>
    </recommendedName>
</protein>
<keyword evidence="6 8" id="KW-0472">Membrane</keyword>
<accession>A0A1Y1SDL4</accession>
<proteinExistence type="predicted"/>
<dbReference type="GO" id="GO:0016117">
    <property type="term" value="P:carotenoid biosynthetic process"/>
    <property type="evidence" value="ECO:0007669"/>
    <property type="project" value="UniProtKB-KW"/>
</dbReference>
<evidence type="ECO:0000313" key="11">
    <source>
        <dbReference type="Proteomes" id="UP000192342"/>
    </source>
</evidence>
<feature type="transmembrane region" description="Helical" evidence="8">
    <location>
        <begin position="69"/>
        <end position="93"/>
    </location>
</feature>
<dbReference type="RefSeq" id="WP_083561287.1">
    <property type="nucleotide sequence ID" value="NZ_AQQV01000002.1"/>
</dbReference>
<organism evidence="10 11">
    <name type="scientific">Oceanococcus atlanticus</name>
    <dbReference type="NCBI Taxonomy" id="1317117"/>
    <lineage>
        <taxon>Bacteria</taxon>
        <taxon>Pseudomonadati</taxon>
        <taxon>Pseudomonadota</taxon>
        <taxon>Gammaproteobacteria</taxon>
        <taxon>Chromatiales</taxon>
        <taxon>Oceanococcaceae</taxon>
        <taxon>Oceanococcus</taxon>
    </lineage>
</organism>
<evidence type="ECO:0000313" key="10">
    <source>
        <dbReference type="EMBL" id="ORE87087.1"/>
    </source>
</evidence>
<comment type="subcellular location">
    <subcellularLocation>
        <location evidence="1">Membrane</location>
        <topology evidence="1">Multi-pass membrane protein</topology>
    </subcellularLocation>
</comment>
<evidence type="ECO:0000256" key="8">
    <source>
        <dbReference type="SAM" id="Phobius"/>
    </source>
</evidence>
<comment type="caution">
    <text evidence="10">The sequence shown here is derived from an EMBL/GenBank/DDBJ whole genome shotgun (WGS) entry which is preliminary data.</text>
</comment>
<dbReference type="GO" id="GO:0016020">
    <property type="term" value="C:membrane"/>
    <property type="evidence" value="ECO:0007669"/>
    <property type="project" value="UniProtKB-SubCell"/>
</dbReference>
<evidence type="ECO:0000256" key="3">
    <source>
        <dbReference type="ARBA" id="ARBA00022692"/>
    </source>
</evidence>
<dbReference type="Proteomes" id="UP000192342">
    <property type="component" value="Unassembled WGS sequence"/>
</dbReference>
<feature type="domain" description="Lycopene cyclase" evidence="9">
    <location>
        <begin position="135"/>
        <end position="226"/>
    </location>
</feature>
<keyword evidence="3 8" id="KW-0812">Transmembrane</keyword>
<dbReference type="Pfam" id="PF18916">
    <property type="entry name" value="Lycopene_cyc"/>
    <property type="match status" value="1"/>
</dbReference>
<dbReference type="GO" id="GO:0016872">
    <property type="term" value="F:intramolecular lyase activity"/>
    <property type="evidence" value="ECO:0007669"/>
    <property type="project" value="InterPro"/>
</dbReference>
<keyword evidence="4" id="KW-0125">Carotenoid biosynthesis</keyword>
<gene>
    <name evidence="10" type="ORF">ATO7_08607</name>
</gene>
<keyword evidence="11" id="KW-1185">Reference proteome</keyword>
<reference evidence="10 11" key="1">
    <citation type="submission" date="2013-04" db="EMBL/GenBank/DDBJ databases">
        <title>Oceanococcus atlanticus 22II-S10r2 Genome Sequencing.</title>
        <authorList>
            <person name="Lai Q."/>
            <person name="Li G."/>
            <person name="Shao Z."/>
        </authorList>
    </citation>
    <scope>NUCLEOTIDE SEQUENCE [LARGE SCALE GENOMIC DNA]</scope>
    <source>
        <strain evidence="10 11">22II-S10r2</strain>
    </source>
</reference>
<dbReference type="EMBL" id="AQQV01000002">
    <property type="protein sequence ID" value="ORE87087.1"/>
    <property type="molecule type" value="Genomic_DNA"/>
</dbReference>
<keyword evidence="5 8" id="KW-1133">Transmembrane helix</keyword>
<comment type="pathway">
    <text evidence="2">Carotenoid biosynthesis.</text>
</comment>
<feature type="transmembrane region" description="Helical" evidence="8">
    <location>
        <begin position="211"/>
        <end position="229"/>
    </location>
</feature>
<feature type="transmembrane region" description="Helical" evidence="8">
    <location>
        <begin position="113"/>
        <end position="131"/>
    </location>
</feature>
<feature type="transmembrane region" description="Helical" evidence="8">
    <location>
        <begin position="137"/>
        <end position="155"/>
    </location>
</feature>
<dbReference type="GO" id="GO:0045436">
    <property type="term" value="F:lycopene beta cyclase activity"/>
    <property type="evidence" value="ECO:0007669"/>
    <property type="project" value="UniProtKB-ARBA"/>
</dbReference>
<name>A0A1Y1SDL4_9GAMM</name>
<feature type="transmembrane region" description="Helical" evidence="8">
    <location>
        <begin position="34"/>
        <end position="57"/>
    </location>
</feature>
<evidence type="ECO:0000259" key="9">
    <source>
        <dbReference type="Pfam" id="PF18916"/>
    </source>
</evidence>
<evidence type="ECO:0000256" key="2">
    <source>
        <dbReference type="ARBA" id="ARBA00004829"/>
    </source>
</evidence>
<keyword evidence="7" id="KW-0413">Isomerase</keyword>
<sequence>MPVLPDQYVWLFSSSMLLLVWLLLFAFNPSHRRIMLVSSLIAMPFGLTQPAFLQSYWTPPGVLDLAARFGFDIECLIFCFAIAGINVSLLKLYWGQVILPTTDPVRQPQINRWFWFTLATPFVLLGVLYFVWQGNPIYWSLLAQTGGALACMWCFREAAAKLLLVSLPFTAMYMALCLLMDALAPGYFDRFWNISDISGITLLGVPIEEPLFAATFSVCANGIYLHVLWNRYGRKPQGAPSPA</sequence>
<evidence type="ECO:0000256" key="5">
    <source>
        <dbReference type="ARBA" id="ARBA00022989"/>
    </source>
</evidence>
<dbReference type="InterPro" id="IPR017825">
    <property type="entry name" value="Lycopene_cyclase_dom"/>
</dbReference>
<feature type="transmembrane region" description="Helical" evidence="8">
    <location>
        <begin position="7"/>
        <end position="27"/>
    </location>
</feature>